<protein>
    <recommendedName>
        <fullName evidence="4 13">Dihydrolipoyl dehydrogenase</fullName>
        <ecNumber evidence="3 13">1.8.1.4</ecNumber>
    </recommendedName>
</protein>
<dbReference type="InterPro" id="IPR001100">
    <property type="entry name" value="Pyr_nuc-diS_OxRdtase"/>
</dbReference>
<dbReference type="Gene3D" id="3.50.50.60">
    <property type="entry name" value="FAD/NAD(P)-binding domain"/>
    <property type="match status" value="2"/>
</dbReference>
<dbReference type="PIRSF" id="PIRSF000350">
    <property type="entry name" value="Mercury_reductase_MerA"/>
    <property type="match status" value="1"/>
</dbReference>
<gene>
    <name evidence="16" type="primary">lpdA</name>
    <name evidence="16" type="ORF">ACFO3G_06355</name>
</gene>
<dbReference type="InterPro" id="IPR036188">
    <property type="entry name" value="FAD/NAD-bd_sf"/>
</dbReference>
<feature type="domain" description="FAD/NAD(P)-binding" evidence="15">
    <location>
        <begin position="3"/>
        <end position="317"/>
    </location>
</feature>
<keyword evidence="17" id="KW-1185">Reference proteome</keyword>
<keyword evidence="7 13" id="KW-0274">FAD</keyword>
<dbReference type="PANTHER" id="PTHR22912:SF217">
    <property type="entry name" value="DIHYDROLIPOYL DEHYDROGENASE"/>
    <property type="match status" value="1"/>
</dbReference>
<dbReference type="PRINTS" id="PR00411">
    <property type="entry name" value="PNDRDTASEI"/>
</dbReference>
<dbReference type="SUPFAM" id="SSF55424">
    <property type="entry name" value="FAD/NAD-linked reductases, dimerisation (C-terminal) domain"/>
    <property type="match status" value="1"/>
</dbReference>
<comment type="subcellular location">
    <subcellularLocation>
        <location evidence="1">Cytoplasm</location>
    </subcellularLocation>
</comment>
<evidence type="ECO:0000256" key="6">
    <source>
        <dbReference type="ARBA" id="ARBA00022630"/>
    </source>
</evidence>
<organism evidence="16 17">
    <name type="scientific">Falsiporphyromonas endometrii</name>
    <dbReference type="NCBI Taxonomy" id="1387297"/>
    <lineage>
        <taxon>Bacteria</taxon>
        <taxon>Pseudomonadati</taxon>
        <taxon>Bacteroidota</taxon>
        <taxon>Bacteroidia</taxon>
        <taxon>Bacteroidales</taxon>
        <taxon>Porphyromonadaceae</taxon>
        <taxon>Falsiporphyromonas</taxon>
    </lineage>
</organism>
<comment type="caution">
    <text evidence="16">The sequence shown here is derived from an EMBL/GenBank/DDBJ whole genome shotgun (WGS) entry which is preliminary data.</text>
</comment>
<sequence length="448" mass="48282">MLYDVIILGGGPAGYSAAEKAAMNGLKTLLIEKNTLGGVCLNEGCIPTKTLLYSAKVFDYANHADKYGINANAEGADLKKIIVRKTKVVRKLVAGVKGKMREAGVEVLDKEATVKGVNADGTITLIAENEELICKNLLIATGSETFVPPIKGVENTDFWTSREALNAKEAPKKIAIIGGGVIGMEFASFYNSIGVDVTVIEMLPEIINGMDPELAAQLRAIYEKKGIKFMLRHKVCAVSNEGVEVEFEGATSFIEADRILMSVGRRPVTSSFDSLQLEMKGRGVAVDEFMRTSQKGVYAAGDVTGFSLLAHTAIREAEVAINHILGKEDDKMSYNAVPAVVYTNPEIAGVGYTEEKLKSEGIAYKVLQKPMAFAGRFIAENEGVNGVCKILVSEDNHILGCHMLGNPSSEIIIVATMAIQSGMKGDELLRIIFPHPTVGEIVRETLIH</sequence>
<evidence type="ECO:0000259" key="15">
    <source>
        <dbReference type="Pfam" id="PF07992"/>
    </source>
</evidence>
<keyword evidence="6 13" id="KW-0285">Flavoprotein</keyword>
<dbReference type="EMBL" id="JBHSGO010000184">
    <property type="protein sequence ID" value="MFC4666218.1"/>
    <property type="molecule type" value="Genomic_DNA"/>
</dbReference>
<dbReference type="Pfam" id="PF07992">
    <property type="entry name" value="Pyr_redox_2"/>
    <property type="match status" value="1"/>
</dbReference>
<evidence type="ECO:0000256" key="4">
    <source>
        <dbReference type="ARBA" id="ARBA00016961"/>
    </source>
</evidence>
<dbReference type="PROSITE" id="PS00076">
    <property type="entry name" value="PYRIDINE_REDOX_1"/>
    <property type="match status" value="1"/>
</dbReference>
<keyword evidence="9 13" id="KW-0520">NAD</keyword>
<evidence type="ECO:0000313" key="16">
    <source>
        <dbReference type="EMBL" id="MFC4666218.1"/>
    </source>
</evidence>
<evidence type="ECO:0000256" key="11">
    <source>
        <dbReference type="ARBA" id="ARBA00023284"/>
    </source>
</evidence>
<dbReference type="Proteomes" id="UP001596020">
    <property type="component" value="Unassembled WGS sequence"/>
</dbReference>
<keyword evidence="10" id="KW-1015">Disulfide bond</keyword>
<keyword evidence="8 13" id="KW-0560">Oxidoreductase</keyword>
<comment type="similarity">
    <text evidence="2 13">Belongs to the class-I pyridine nucleotide-disulfide oxidoreductase family.</text>
</comment>
<dbReference type="GO" id="GO:0004148">
    <property type="term" value="F:dihydrolipoyl dehydrogenase (NADH) activity"/>
    <property type="evidence" value="ECO:0007669"/>
    <property type="project" value="UniProtKB-EC"/>
</dbReference>
<dbReference type="Gene3D" id="3.30.390.30">
    <property type="match status" value="1"/>
</dbReference>
<dbReference type="RefSeq" id="WP_380079069.1">
    <property type="nucleotide sequence ID" value="NZ_JBHSGO010000184.1"/>
</dbReference>
<dbReference type="SUPFAM" id="SSF51905">
    <property type="entry name" value="FAD/NAD(P)-binding domain"/>
    <property type="match status" value="1"/>
</dbReference>
<keyword evidence="5" id="KW-0963">Cytoplasm</keyword>
<evidence type="ECO:0000259" key="14">
    <source>
        <dbReference type="Pfam" id="PF02852"/>
    </source>
</evidence>
<evidence type="ECO:0000256" key="9">
    <source>
        <dbReference type="ARBA" id="ARBA00023027"/>
    </source>
</evidence>
<evidence type="ECO:0000256" key="10">
    <source>
        <dbReference type="ARBA" id="ARBA00023157"/>
    </source>
</evidence>
<dbReference type="InterPro" id="IPR023753">
    <property type="entry name" value="FAD/NAD-binding_dom"/>
</dbReference>
<evidence type="ECO:0000256" key="3">
    <source>
        <dbReference type="ARBA" id="ARBA00012608"/>
    </source>
</evidence>
<dbReference type="InterPro" id="IPR012999">
    <property type="entry name" value="Pyr_OxRdtase_I_AS"/>
</dbReference>
<feature type="domain" description="Pyridine nucleotide-disulphide oxidoreductase dimerisation" evidence="14">
    <location>
        <begin position="337"/>
        <end position="444"/>
    </location>
</feature>
<dbReference type="EC" id="1.8.1.4" evidence="3 13"/>
<evidence type="ECO:0000313" key="17">
    <source>
        <dbReference type="Proteomes" id="UP001596020"/>
    </source>
</evidence>
<dbReference type="PANTHER" id="PTHR22912">
    <property type="entry name" value="DISULFIDE OXIDOREDUCTASE"/>
    <property type="match status" value="1"/>
</dbReference>
<dbReference type="NCBIfam" id="TIGR01350">
    <property type="entry name" value="lipoamide_DH"/>
    <property type="match status" value="1"/>
</dbReference>
<evidence type="ECO:0000256" key="1">
    <source>
        <dbReference type="ARBA" id="ARBA00004496"/>
    </source>
</evidence>
<dbReference type="InterPro" id="IPR006258">
    <property type="entry name" value="Lipoamide_DH"/>
</dbReference>
<comment type="cofactor">
    <cofactor evidence="13">
        <name>FAD</name>
        <dbReference type="ChEBI" id="CHEBI:57692"/>
    </cofactor>
    <text evidence="13">Binds 1 FAD per subunit.</text>
</comment>
<accession>A0ABV9K8Q2</accession>
<evidence type="ECO:0000256" key="5">
    <source>
        <dbReference type="ARBA" id="ARBA00022490"/>
    </source>
</evidence>
<comment type="catalytic activity">
    <reaction evidence="12 13">
        <text>N(6)-[(R)-dihydrolipoyl]-L-lysyl-[protein] + NAD(+) = N(6)-[(R)-lipoyl]-L-lysyl-[protein] + NADH + H(+)</text>
        <dbReference type="Rhea" id="RHEA:15045"/>
        <dbReference type="Rhea" id="RHEA-COMP:10474"/>
        <dbReference type="Rhea" id="RHEA-COMP:10475"/>
        <dbReference type="ChEBI" id="CHEBI:15378"/>
        <dbReference type="ChEBI" id="CHEBI:57540"/>
        <dbReference type="ChEBI" id="CHEBI:57945"/>
        <dbReference type="ChEBI" id="CHEBI:83099"/>
        <dbReference type="ChEBI" id="CHEBI:83100"/>
        <dbReference type="EC" id="1.8.1.4"/>
    </reaction>
</comment>
<proteinExistence type="inferred from homology"/>
<keyword evidence="11 13" id="KW-0676">Redox-active center</keyword>
<dbReference type="InterPro" id="IPR016156">
    <property type="entry name" value="FAD/NAD-linked_Rdtase_dimer_sf"/>
</dbReference>
<evidence type="ECO:0000256" key="8">
    <source>
        <dbReference type="ARBA" id="ARBA00023002"/>
    </source>
</evidence>
<dbReference type="InterPro" id="IPR004099">
    <property type="entry name" value="Pyr_nucl-diS_OxRdtase_dimer"/>
</dbReference>
<evidence type="ECO:0000256" key="12">
    <source>
        <dbReference type="ARBA" id="ARBA00049187"/>
    </source>
</evidence>
<dbReference type="InterPro" id="IPR050151">
    <property type="entry name" value="Class-I_Pyr_Nuc-Dis_Oxidored"/>
</dbReference>
<evidence type="ECO:0000256" key="13">
    <source>
        <dbReference type="RuleBase" id="RU003692"/>
    </source>
</evidence>
<dbReference type="PRINTS" id="PR00368">
    <property type="entry name" value="FADPNR"/>
</dbReference>
<evidence type="ECO:0000256" key="2">
    <source>
        <dbReference type="ARBA" id="ARBA00007532"/>
    </source>
</evidence>
<comment type="miscellaneous">
    <text evidence="13">The active site is a redox-active disulfide bond.</text>
</comment>
<name>A0ABV9K8Q2_9PORP</name>
<evidence type="ECO:0000256" key="7">
    <source>
        <dbReference type="ARBA" id="ARBA00022827"/>
    </source>
</evidence>
<dbReference type="Pfam" id="PF02852">
    <property type="entry name" value="Pyr_redox_dim"/>
    <property type="match status" value="1"/>
</dbReference>
<reference evidence="17" key="1">
    <citation type="journal article" date="2019" name="Int. J. Syst. Evol. Microbiol.">
        <title>The Global Catalogue of Microorganisms (GCM) 10K type strain sequencing project: providing services to taxonomists for standard genome sequencing and annotation.</title>
        <authorList>
            <consortium name="The Broad Institute Genomics Platform"/>
            <consortium name="The Broad Institute Genome Sequencing Center for Infectious Disease"/>
            <person name="Wu L."/>
            <person name="Ma J."/>
        </authorList>
    </citation>
    <scope>NUCLEOTIDE SEQUENCE [LARGE SCALE GENOMIC DNA]</scope>
    <source>
        <strain evidence="17">CGMCC 4.7357</strain>
    </source>
</reference>